<protein>
    <recommendedName>
        <fullName evidence="2">histidine kinase</fullName>
        <ecNumber evidence="2">2.7.13.3</ecNumber>
    </recommendedName>
</protein>
<feature type="modified residue" description="4-aspartylphosphate" evidence="7">
    <location>
        <position position="1098"/>
    </location>
</feature>
<dbReference type="InterPro" id="IPR004358">
    <property type="entry name" value="Sig_transdc_His_kin-like_C"/>
</dbReference>
<feature type="modified residue" description="4-aspartylphosphate" evidence="7">
    <location>
        <position position="946"/>
    </location>
</feature>
<keyword evidence="9" id="KW-0472">Membrane</keyword>
<feature type="coiled-coil region" evidence="8">
    <location>
        <begin position="395"/>
        <end position="471"/>
    </location>
</feature>
<keyword evidence="4" id="KW-0808">Transferase</keyword>
<evidence type="ECO:0000256" key="1">
    <source>
        <dbReference type="ARBA" id="ARBA00000085"/>
    </source>
</evidence>
<comment type="caution">
    <text evidence="12">The sequence shown here is derived from an EMBL/GenBank/DDBJ whole genome shotgun (WGS) entry which is preliminary data.</text>
</comment>
<evidence type="ECO:0000313" key="12">
    <source>
        <dbReference type="EMBL" id="TKC07292.1"/>
    </source>
</evidence>
<keyword evidence="8" id="KW-0175">Coiled coil</keyword>
<accession>A0A4U1CKD5</accession>
<dbReference type="Pfam" id="PF05227">
    <property type="entry name" value="CHASE3"/>
    <property type="match status" value="1"/>
</dbReference>
<dbReference type="CDD" id="cd17546">
    <property type="entry name" value="REC_hyHK_CKI1_RcsC-like"/>
    <property type="match status" value="1"/>
</dbReference>
<dbReference type="InterPro" id="IPR003661">
    <property type="entry name" value="HisK_dim/P_dom"/>
</dbReference>
<dbReference type="SMART" id="SM00388">
    <property type="entry name" value="HisKA"/>
    <property type="match status" value="1"/>
</dbReference>
<dbReference type="InterPro" id="IPR036890">
    <property type="entry name" value="HATPase_C_sf"/>
</dbReference>
<feature type="modified residue" description="4-aspartylphosphate" evidence="7">
    <location>
        <position position="822"/>
    </location>
</feature>
<keyword evidence="3 7" id="KW-0597">Phosphoprotein</keyword>
<evidence type="ECO:0000259" key="11">
    <source>
        <dbReference type="PROSITE" id="PS50110"/>
    </source>
</evidence>
<dbReference type="InterPro" id="IPR003594">
    <property type="entry name" value="HATPase_dom"/>
</dbReference>
<dbReference type="AlphaFoldDB" id="A0A4U1CKD5"/>
<evidence type="ECO:0000256" key="3">
    <source>
        <dbReference type="ARBA" id="ARBA00022553"/>
    </source>
</evidence>
<dbReference type="SMART" id="SM00387">
    <property type="entry name" value="HATPase_c"/>
    <property type="match status" value="1"/>
</dbReference>
<evidence type="ECO:0000313" key="13">
    <source>
        <dbReference type="Proteomes" id="UP000307244"/>
    </source>
</evidence>
<dbReference type="Gene3D" id="3.30.565.10">
    <property type="entry name" value="Histidine kinase-like ATPase, C-terminal domain"/>
    <property type="match status" value="1"/>
</dbReference>
<feature type="domain" description="Response regulatory" evidence="11">
    <location>
        <begin position="773"/>
        <end position="887"/>
    </location>
</feature>
<comment type="catalytic activity">
    <reaction evidence="1">
        <text>ATP + protein L-histidine = ADP + protein N-phospho-L-histidine.</text>
        <dbReference type="EC" id="2.7.13.3"/>
    </reaction>
</comment>
<dbReference type="InterPro" id="IPR007891">
    <property type="entry name" value="CHASE3"/>
</dbReference>
<dbReference type="Gene3D" id="3.30.450.40">
    <property type="match status" value="1"/>
</dbReference>
<dbReference type="CDD" id="cd16922">
    <property type="entry name" value="HATPase_EvgS-ArcB-TorS-like"/>
    <property type="match status" value="1"/>
</dbReference>
<dbReference type="EC" id="2.7.13.3" evidence="2"/>
<evidence type="ECO:0000256" key="4">
    <source>
        <dbReference type="ARBA" id="ARBA00022679"/>
    </source>
</evidence>
<dbReference type="InterPro" id="IPR005467">
    <property type="entry name" value="His_kinase_dom"/>
</dbReference>
<dbReference type="CDD" id="cd00082">
    <property type="entry name" value="HisKA"/>
    <property type="match status" value="1"/>
</dbReference>
<dbReference type="Gene3D" id="1.10.287.130">
    <property type="match status" value="1"/>
</dbReference>
<keyword evidence="13" id="KW-1185">Reference proteome</keyword>
<keyword evidence="9" id="KW-1133">Transmembrane helix</keyword>
<dbReference type="Proteomes" id="UP000307244">
    <property type="component" value="Unassembled WGS sequence"/>
</dbReference>
<evidence type="ECO:0000256" key="5">
    <source>
        <dbReference type="ARBA" id="ARBA00022777"/>
    </source>
</evidence>
<dbReference type="PROSITE" id="PS50109">
    <property type="entry name" value="HIS_KIN"/>
    <property type="match status" value="1"/>
</dbReference>
<keyword evidence="5" id="KW-0418">Kinase</keyword>
<keyword evidence="9" id="KW-0812">Transmembrane</keyword>
<dbReference type="FunFam" id="3.30.565.10:FF:000010">
    <property type="entry name" value="Sensor histidine kinase RcsC"/>
    <property type="match status" value="1"/>
</dbReference>
<dbReference type="GO" id="GO:0000155">
    <property type="term" value="F:phosphorelay sensor kinase activity"/>
    <property type="evidence" value="ECO:0007669"/>
    <property type="project" value="InterPro"/>
</dbReference>
<dbReference type="Gene3D" id="3.40.50.2300">
    <property type="match status" value="3"/>
</dbReference>
<dbReference type="InterPro" id="IPR001789">
    <property type="entry name" value="Sig_transdc_resp-reg_receiver"/>
</dbReference>
<dbReference type="SUPFAM" id="SSF52172">
    <property type="entry name" value="CheY-like"/>
    <property type="match status" value="3"/>
</dbReference>
<evidence type="ECO:0000256" key="6">
    <source>
        <dbReference type="ARBA" id="ARBA00023012"/>
    </source>
</evidence>
<proteinExistence type="predicted"/>
<feature type="transmembrane region" description="Helical" evidence="9">
    <location>
        <begin position="185"/>
        <end position="205"/>
    </location>
</feature>
<dbReference type="PANTHER" id="PTHR45339:SF1">
    <property type="entry name" value="HYBRID SIGNAL TRANSDUCTION HISTIDINE KINASE J"/>
    <property type="match status" value="1"/>
</dbReference>
<feature type="domain" description="Response regulatory" evidence="11">
    <location>
        <begin position="897"/>
        <end position="1014"/>
    </location>
</feature>
<dbReference type="EMBL" id="SWBQ01000002">
    <property type="protein sequence ID" value="TKC07292.1"/>
    <property type="molecule type" value="Genomic_DNA"/>
</dbReference>
<evidence type="ECO:0000256" key="8">
    <source>
        <dbReference type="SAM" id="Coils"/>
    </source>
</evidence>
<evidence type="ECO:0000256" key="7">
    <source>
        <dbReference type="PROSITE-ProRule" id="PRU00169"/>
    </source>
</evidence>
<sequence>MFKLSFKQQVLTGFGISLLFVLLSAITSHLSIKNLNEDTKWQSHTYDVINLVKDIETNVLNSETGIRGFILSGERAYLTPYNKSAPKILPAIQDLKNLVSDNPEQYVRIDSLNSYALAKIDEMHEVLRINDSQGKEAASTRVMKGLGQTYKNQILKISGKIIEVEYQLLKKRKEATADSSKQSEWIVLLSAAVIFGLILFLFSYIRKTFDQQKETEIHIRDSNIQLEKISAENEQKNWLLLGATAVNEAMRGEQEVEELAINIVTSICNYIDAPVGSLFLVNNAKKTIKFTGGYAFQPTKGNAKEYHFGEGLVGQSAFEKQPKLFKNIPKDYIKIQSGLGDTLPQCIFLLPVLFENETLAVIEFGLSTEPNDSVLLFLNTITESIGVGINSAVARVKLRSLFEQTQQQAEELESQQEELRTTNEELVYKSEQLQASEEELRVQQEELRQTNAELEEKAQLLEERNILVNQAREAMSLKAEELEISSKYKSEFLANMSHELRTPLNSILILARILKENRPENLNEDQIKYAGVIHNAGTDLLTLINDILDLSKIESGKIDLSIEPLKPVVVKNDMEALFAELARSKKIKFQTIVEQNLPELIITDQARLEQIVKNLLSNAFKFTPEHGNITLKIAGSGKQTTYFSEQLKNTKENIIAISVQDSGIGIPADKQKLIFEAFQQADGSTSRKYGGTGLGLSISKELAYILGGEIQVESETNVGSLFTLFIPERHVVAENNSLPEIPKQVEESIQKATPLVKELTPLPAGNLNGQPQTLLIVEDDVVFADVLHDYAIEKGFKPILAHSGDKGLEMAVSELPDAIVLDIMLPVMDGWTILKKLKSDPRTKHIPVHMMSAGNEKESKAKQEGAIGFLKKPVEKEQLDEAFKLLSTAHAKYNFNKVLLIEDQELHSALLTEQLTEKGVEVKQAFSGEEALELLKVNTFDCIILDLKLPDISGFDLLDVIKLQPALVHVPVIINTAMELDDEKMAHIMKYTEAMVLKSNKSNDRLIDEVSLFMNKLKQAENHSPSTSASSSKNKGVSTIEKALKDKTVLITDDDMRNIFALSSALQMYDMNIVIANNGREALEKLDETEQIDLVLMDIMMPEMDGYEAMKAIRSEKRFSKLPIIALTAKAMKNDREKCIEAGANDYISKPVDMDKLLSMLRVWLS</sequence>
<dbReference type="Pfam" id="PF13185">
    <property type="entry name" value="GAF_2"/>
    <property type="match status" value="1"/>
</dbReference>
<dbReference type="SUPFAM" id="SSF47384">
    <property type="entry name" value="Homodimeric domain of signal transducing histidine kinase"/>
    <property type="match status" value="1"/>
</dbReference>
<dbReference type="CDD" id="cd19410">
    <property type="entry name" value="HK9-like_sensor"/>
    <property type="match status" value="1"/>
</dbReference>
<keyword evidence="6" id="KW-0902">Two-component regulatory system</keyword>
<evidence type="ECO:0000256" key="9">
    <source>
        <dbReference type="SAM" id="Phobius"/>
    </source>
</evidence>
<feature type="domain" description="Histidine kinase" evidence="10">
    <location>
        <begin position="495"/>
        <end position="730"/>
    </location>
</feature>
<dbReference type="PRINTS" id="PR00344">
    <property type="entry name" value="BCTRLSENSOR"/>
</dbReference>
<name>A0A4U1CKD5_9SPHI</name>
<dbReference type="InterPro" id="IPR003018">
    <property type="entry name" value="GAF"/>
</dbReference>
<dbReference type="InterPro" id="IPR011006">
    <property type="entry name" value="CheY-like_superfamily"/>
</dbReference>
<dbReference type="Pfam" id="PF00072">
    <property type="entry name" value="Response_reg"/>
    <property type="match status" value="3"/>
</dbReference>
<dbReference type="PANTHER" id="PTHR45339">
    <property type="entry name" value="HYBRID SIGNAL TRANSDUCTION HISTIDINE KINASE J"/>
    <property type="match status" value="1"/>
</dbReference>
<evidence type="ECO:0000256" key="2">
    <source>
        <dbReference type="ARBA" id="ARBA00012438"/>
    </source>
</evidence>
<dbReference type="SUPFAM" id="SSF55874">
    <property type="entry name" value="ATPase domain of HSP90 chaperone/DNA topoisomerase II/histidine kinase"/>
    <property type="match status" value="1"/>
</dbReference>
<dbReference type="PROSITE" id="PS50110">
    <property type="entry name" value="RESPONSE_REGULATORY"/>
    <property type="match status" value="3"/>
</dbReference>
<feature type="domain" description="Response regulatory" evidence="11">
    <location>
        <begin position="1048"/>
        <end position="1165"/>
    </location>
</feature>
<dbReference type="RefSeq" id="WP_136835546.1">
    <property type="nucleotide sequence ID" value="NZ_SWBQ01000002.1"/>
</dbReference>
<reference evidence="12 13" key="1">
    <citation type="submission" date="2019-04" db="EMBL/GenBank/DDBJ databases">
        <title>Pedobacter sp. RP-3-15 sp. nov., isolated from Arctic soil.</title>
        <authorList>
            <person name="Dahal R.H."/>
            <person name="Kim D.-U."/>
        </authorList>
    </citation>
    <scope>NUCLEOTIDE SEQUENCE [LARGE SCALE GENOMIC DNA]</scope>
    <source>
        <strain evidence="12 13">RP-3-15</strain>
    </source>
</reference>
<dbReference type="OrthoDB" id="9811889at2"/>
<dbReference type="SUPFAM" id="SSF55781">
    <property type="entry name" value="GAF domain-like"/>
    <property type="match status" value="1"/>
</dbReference>
<dbReference type="InterPro" id="IPR029016">
    <property type="entry name" value="GAF-like_dom_sf"/>
</dbReference>
<evidence type="ECO:0000259" key="10">
    <source>
        <dbReference type="PROSITE" id="PS50109"/>
    </source>
</evidence>
<dbReference type="InterPro" id="IPR036097">
    <property type="entry name" value="HisK_dim/P_sf"/>
</dbReference>
<dbReference type="Pfam" id="PF00512">
    <property type="entry name" value="HisKA"/>
    <property type="match status" value="1"/>
</dbReference>
<organism evidence="12 13">
    <name type="scientific">Pedobacter frigoris</name>
    <dbReference type="NCBI Taxonomy" id="2571272"/>
    <lineage>
        <taxon>Bacteria</taxon>
        <taxon>Pseudomonadati</taxon>
        <taxon>Bacteroidota</taxon>
        <taxon>Sphingobacteriia</taxon>
        <taxon>Sphingobacteriales</taxon>
        <taxon>Sphingobacteriaceae</taxon>
        <taxon>Pedobacter</taxon>
    </lineage>
</organism>
<dbReference type="SMART" id="SM00448">
    <property type="entry name" value="REC"/>
    <property type="match status" value="3"/>
</dbReference>
<gene>
    <name evidence="12" type="ORF">FA047_08530</name>
</gene>
<dbReference type="Pfam" id="PF02518">
    <property type="entry name" value="HATPase_c"/>
    <property type="match status" value="1"/>
</dbReference>